<dbReference type="AlphaFoldDB" id="A0AAV9ZXW4"/>
<evidence type="ECO:0000256" key="1">
    <source>
        <dbReference type="SAM" id="MobiDB-lite"/>
    </source>
</evidence>
<reference evidence="2 3" key="1">
    <citation type="journal article" date="2024" name="J Genomics">
        <title>Draft genome sequencing and assembly of Favolaschia claudopus CIRM-BRFM 2984 isolated from oak limbs.</title>
        <authorList>
            <person name="Navarro D."/>
            <person name="Drula E."/>
            <person name="Chaduli D."/>
            <person name="Cazenave R."/>
            <person name="Ahrendt S."/>
            <person name="Wang J."/>
            <person name="Lipzen A."/>
            <person name="Daum C."/>
            <person name="Barry K."/>
            <person name="Grigoriev I.V."/>
            <person name="Favel A."/>
            <person name="Rosso M.N."/>
            <person name="Martin F."/>
        </authorList>
    </citation>
    <scope>NUCLEOTIDE SEQUENCE [LARGE SCALE GENOMIC DNA]</scope>
    <source>
        <strain evidence="2 3">CIRM-BRFM 2984</strain>
    </source>
</reference>
<keyword evidence="3" id="KW-1185">Reference proteome</keyword>
<name>A0AAV9ZXW4_9AGAR</name>
<organism evidence="2 3">
    <name type="scientific">Favolaschia claudopus</name>
    <dbReference type="NCBI Taxonomy" id="2862362"/>
    <lineage>
        <taxon>Eukaryota</taxon>
        <taxon>Fungi</taxon>
        <taxon>Dikarya</taxon>
        <taxon>Basidiomycota</taxon>
        <taxon>Agaricomycotina</taxon>
        <taxon>Agaricomycetes</taxon>
        <taxon>Agaricomycetidae</taxon>
        <taxon>Agaricales</taxon>
        <taxon>Marasmiineae</taxon>
        <taxon>Mycenaceae</taxon>
        <taxon>Favolaschia</taxon>
    </lineage>
</organism>
<evidence type="ECO:0000313" key="3">
    <source>
        <dbReference type="Proteomes" id="UP001362999"/>
    </source>
</evidence>
<gene>
    <name evidence="2" type="ORF">R3P38DRAFT_2800519</name>
</gene>
<protein>
    <submittedName>
        <fullName evidence="2">Uncharacterized protein</fullName>
    </submittedName>
</protein>
<proteinExistence type="predicted"/>
<feature type="region of interest" description="Disordered" evidence="1">
    <location>
        <begin position="7"/>
        <end position="31"/>
    </location>
</feature>
<comment type="caution">
    <text evidence="2">The sequence shown here is derived from an EMBL/GenBank/DDBJ whole genome shotgun (WGS) entry which is preliminary data.</text>
</comment>
<dbReference type="EMBL" id="JAWWNJ010000101">
    <property type="protein sequence ID" value="KAK6995745.1"/>
    <property type="molecule type" value="Genomic_DNA"/>
</dbReference>
<sequence length="222" mass="25003">MYEAEIRIQTASSKASRRRHQRQRNAVDDVAETDAKKLNEIVINSGHVRRSMVQHETSIYGWRKRGKDTSKIGYYQKRRIKRHSGEVILAARTPSSLRTYSGPTKGRRCWIADAPRIDENMAILEKSPTAHIRSEETECRLEDIAPARRASTTGAMVEVEDKCVTDVTPGHCPDIAELASLSAKSSGYEAEMRWADSESAERIEFERVGKRNTTAAGRSIDI</sequence>
<evidence type="ECO:0000313" key="2">
    <source>
        <dbReference type="EMBL" id="KAK6995745.1"/>
    </source>
</evidence>
<dbReference type="Proteomes" id="UP001362999">
    <property type="component" value="Unassembled WGS sequence"/>
</dbReference>
<accession>A0AAV9ZXW4</accession>